<dbReference type="Pfam" id="PF02749">
    <property type="entry name" value="QRPTase_N"/>
    <property type="match status" value="1"/>
</dbReference>
<dbReference type="FunFam" id="3.20.20.70:FF:000030">
    <property type="entry name" value="Nicotinate-nucleotide pyrophosphorylase, carboxylating"/>
    <property type="match status" value="1"/>
</dbReference>
<evidence type="ECO:0000256" key="9">
    <source>
        <dbReference type="ARBA" id="ARBA00033102"/>
    </source>
</evidence>
<feature type="binding site" evidence="13">
    <location>
        <position position="237"/>
    </location>
    <ligand>
        <name>substrate</name>
    </ligand>
</feature>
<feature type="binding site" evidence="13">
    <location>
        <position position="186"/>
    </location>
    <ligand>
        <name>substrate</name>
    </ligand>
</feature>
<evidence type="ECO:0000256" key="8">
    <source>
        <dbReference type="ARBA" id="ARBA00022679"/>
    </source>
</evidence>
<sequence length="302" mass="33648">MNWHKHSYDKKDKSRRKMMNDITMTIQADHLILEALKEDISSEDVTTNSVMKDYVKGEVELICKQDGVIAGLEVYRRVFELLDADTKTELYCKDGDEVKNGQLMGKVTGDIRVLLSGERVALNYLQRMSGIATYTHSVAGLLEGSKTKLLDTRKTTPNMRIFEKYAVRVGGGYNHRYNLSDGVLLKDNHIGAAGGVRKAVEMAKDYAPFVRKIEVEVENLEMVKEAVEADADIIMLDNMSTEEMQEAIKIIDGRAKVECSGNVTKENIGRLTALGVDYISSGALTHSAPILDISMKNLHAVE</sequence>
<dbReference type="InterPro" id="IPR004393">
    <property type="entry name" value="NadC"/>
</dbReference>
<evidence type="ECO:0000313" key="17">
    <source>
        <dbReference type="Proteomes" id="UP000004099"/>
    </source>
</evidence>
<evidence type="ECO:0000256" key="4">
    <source>
        <dbReference type="ARBA" id="ARBA00011218"/>
    </source>
</evidence>
<organism evidence="16 17">
    <name type="scientific">Ligilactobacillus ruminis ATCC 25644</name>
    <dbReference type="NCBI Taxonomy" id="525362"/>
    <lineage>
        <taxon>Bacteria</taxon>
        <taxon>Bacillati</taxon>
        <taxon>Bacillota</taxon>
        <taxon>Bacilli</taxon>
        <taxon>Lactobacillales</taxon>
        <taxon>Lactobacillaceae</taxon>
        <taxon>Ligilactobacillus</taxon>
    </lineage>
</organism>
<accession>E7FSS3</accession>
<dbReference type="SUPFAM" id="SSF54675">
    <property type="entry name" value="Nicotinate/Quinolinate PRTase N-terminal domain-like"/>
    <property type="match status" value="1"/>
</dbReference>
<evidence type="ECO:0000259" key="15">
    <source>
        <dbReference type="Pfam" id="PF02749"/>
    </source>
</evidence>
<dbReference type="AlphaFoldDB" id="E7FSS3"/>
<feature type="binding site" evidence="13">
    <location>
        <begin position="281"/>
        <end position="283"/>
    </location>
    <ligand>
        <name>substrate</name>
    </ligand>
</feature>
<dbReference type="InterPro" id="IPR022412">
    <property type="entry name" value="Quinolinate_PRibosylTrfase_N"/>
</dbReference>
<dbReference type="PIRSF" id="PIRSF006250">
    <property type="entry name" value="NadC_ModD"/>
    <property type="match status" value="1"/>
</dbReference>
<dbReference type="NCBIfam" id="TIGR00078">
    <property type="entry name" value="nadC"/>
    <property type="match status" value="1"/>
</dbReference>
<dbReference type="UniPathway" id="UPA00253">
    <property type="reaction ID" value="UER00331"/>
</dbReference>
<dbReference type="PANTHER" id="PTHR32179">
    <property type="entry name" value="NICOTINATE-NUCLEOTIDE PYROPHOSPHORYLASE [CARBOXYLATING]"/>
    <property type="match status" value="1"/>
</dbReference>
<dbReference type="Gene3D" id="3.20.20.70">
    <property type="entry name" value="Aldolase class I"/>
    <property type="match status" value="1"/>
</dbReference>
<dbReference type="GO" id="GO:0004514">
    <property type="term" value="F:nicotinate-nucleotide diphosphorylase (carboxylating) activity"/>
    <property type="evidence" value="ECO:0007669"/>
    <property type="project" value="UniProtKB-EC"/>
</dbReference>
<name>E7FSS3_9LACO</name>
<dbReference type="InterPro" id="IPR013785">
    <property type="entry name" value="Aldolase_TIM"/>
</dbReference>
<keyword evidence="6" id="KW-0662">Pyridine nucleotide biosynthesis</keyword>
<dbReference type="EC" id="2.4.2.19" evidence="5"/>
<reference evidence="16 17" key="1">
    <citation type="submission" date="2011-01" db="EMBL/GenBank/DDBJ databases">
        <authorList>
            <person name="Muzny D."/>
            <person name="Qin X."/>
            <person name="Buhay C."/>
            <person name="Dugan-Rocha S."/>
            <person name="Ding Y."/>
            <person name="Chen G."/>
            <person name="Hawes A."/>
            <person name="Holder M."/>
            <person name="Jhangiani S."/>
            <person name="Johnson A."/>
            <person name="Khan Z."/>
            <person name="Li Z."/>
            <person name="Liu W."/>
            <person name="Liu X."/>
            <person name="Perez L."/>
            <person name="Shen H."/>
            <person name="Wang Q."/>
            <person name="Watt J."/>
            <person name="Xi L."/>
            <person name="Xin Y."/>
            <person name="Zhou J."/>
            <person name="Deng J."/>
            <person name="Jiang H."/>
            <person name="Liu Y."/>
            <person name="Qu J."/>
            <person name="Song X.-Z."/>
            <person name="Zhang L."/>
            <person name="Villasana D."/>
            <person name="Johnson A."/>
            <person name="Liu J."/>
            <person name="Liyanage D."/>
            <person name="Lorensuhewa L."/>
            <person name="Robinson T."/>
            <person name="Song A."/>
            <person name="Song B.-B."/>
            <person name="Dinh H."/>
            <person name="Thornton R."/>
            <person name="Coyle M."/>
            <person name="Francisco L."/>
            <person name="Jackson L."/>
            <person name="Javaid M."/>
            <person name="Korchina V."/>
            <person name="Kovar C."/>
            <person name="Mata R."/>
            <person name="Mathew T."/>
            <person name="Ngo R."/>
            <person name="Nguyen L."/>
            <person name="Nguyen N."/>
            <person name="Okwuonu G."/>
            <person name="Ongeri F."/>
            <person name="Pham C."/>
            <person name="Simmons D."/>
            <person name="Wilczek-Boney K."/>
            <person name="Hale W."/>
            <person name="Jakkamsetti A."/>
            <person name="Pham P."/>
            <person name="Ruth R."/>
            <person name="San Lucas F."/>
            <person name="Warren J."/>
            <person name="Zhang J."/>
            <person name="Zhao Z."/>
            <person name="Zhou C."/>
            <person name="Zhu D."/>
            <person name="Lee S."/>
            <person name="Bess C."/>
            <person name="Blankenburg K."/>
            <person name="Forbes L."/>
            <person name="Fu Q."/>
            <person name="Gubbala S."/>
            <person name="Hirani K."/>
            <person name="Jayaseelan J.C."/>
            <person name="Lara F."/>
            <person name="Munidasa M."/>
            <person name="Palculict T."/>
            <person name="Patil S."/>
            <person name="Pu L.-L."/>
            <person name="Saada N."/>
            <person name="Tang L."/>
            <person name="Weissenberger G."/>
            <person name="Zhu Y."/>
            <person name="Hemphill L."/>
            <person name="Shang Y."/>
            <person name="Youmans B."/>
            <person name="Ayvaz T."/>
            <person name="Ross M."/>
            <person name="Santibanez J."/>
            <person name="Aqrawi P."/>
            <person name="Gross S."/>
            <person name="Joshi V."/>
            <person name="Fowler G."/>
            <person name="Nazareth L."/>
            <person name="Reid J."/>
            <person name="Worley K."/>
            <person name="Petrosino J."/>
            <person name="Highlander S."/>
            <person name="Gibbs R."/>
        </authorList>
    </citation>
    <scope>NUCLEOTIDE SEQUENCE [LARGE SCALE GENOMIC DNA]</scope>
    <source>
        <strain evidence="16 17">ATCC 25644</strain>
    </source>
</reference>
<comment type="subunit">
    <text evidence="4">Hexamer formed by 3 homodimers.</text>
</comment>
<gene>
    <name evidence="16" type="primary">nadC</name>
    <name evidence="16" type="ORF">HMPREF0542_11950</name>
</gene>
<dbReference type="InterPro" id="IPR002638">
    <property type="entry name" value="Quinolinate_PRibosylTrfase_C"/>
</dbReference>
<evidence type="ECO:0000256" key="3">
    <source>
        <dbReference type="ARBA" id="ARBA00009400"/>
    </source>
</evidence>
<dbReference type="Proteomes" id="UP000004099">
    <property type="component" value="Unassembled WGS sequence"/>
</dbReference>
<feature type="binding site" evidence="13">
    <location>
        <position position="176"/>
    </location>
    <ligand>
        <name>substrate</name>
    </ligand>
</feature>
<dbReference type="InterPro" id="IPR036068">
    <property type="entry name" value="Nicotinate_pribotase-like_C"/>
</dbReference>
<evidence type="ECO:0000256" key="5">
    <source>
        <dbReference type="ARBA" id="ARBA00011944"/>
    </source>
</evidence>
<protein>
    <recommendedName>
        <fullName evidence="11">Probable nicotinate-nucleotide pyrophosphorylase [carboxylating]</fullName>
        <ecNumber evidence="5">2.4.2.19</ecNumber>
    </recommendedName>
    <alternativeName>
        <fullName evidence="9">Quinolinate phosphoribosyltransferase [decarboxylating]</fullName>
    </alternativeName>
</protein>
<dbReference type="GO" id="GO:0009435">
    <property type="term" value="P:NAD+ biosynthetic process"/>
    <property type="evidence" value="ECO:0007669"/>
    <property type="project" value="UniProtKB-UniPathway"/>
</dbReference>
<comment type="pathway">
    <text evidence="2">Cofactor biosynthesis; NAD(+) biosynthesis; nicotinate D-ribonucleotide from quinolinate: step 1/1.</text>
</comment>
<keyword evidence="8 12" id="KW-0808">Transferase</keyword>
<dbReference type="SUPFAM" id="SSF51690">
    <property type="entry name" value="Nicotinate/Quinolinate PRTase C-terminal domain-like"/>
    <property type="match status" value="1"/>
</dbReference>
<feature type="binding site" evidence="13">
    <location>
        <position position="216"/>
    </location>
    <ligand>
        <name>substrate</name>
    </ligand>
</feature>
<proteinExistence type="inferred from homology"/>
<comment type="similarity">
    <text evidence="3 12">Belongs to the NadC/ModD family.</text>
</comment>
<evidence type="ECO:0000256" key="10">
    <source>
        <dbReference type="ARBA" id="ARBA00047445"/>
    </source>
</evidence>
<evidence type="ECO:0000256" key="11">
    <source>
        <dbReference type="ARBA" id="ARBA00069173"/>
    </source>
</evidence>
<dbReference type="FunFam" id="3.90.1170.20:FF:000001">
    <property type="entry name" value="Nicotinate-nucleotide diphosphorylase (Carboxylating)"/>
    <property type="match status" value="1"/>
</dbReference>
<evidence type="ECO:0000256" key="6">
    <source>
        <dbReference type="ARBA" id="ARBA00022642"/>
    </source>
</evidence>
<keyword evidence="7 12" id="KW-0328">Glycosyltransferase</keyword>
<evidence type="ECO:0000256" key="2">
    <source>
        <dbReference type="ARBA" id="ARBA00004893"/>
    </source>
</evidence>
<evidence type="ECO:0000256" key="12">
    <source>
        <dbReference type="PIRNR" id="PIRNR006250"/>
    </source>
</evidence>
<dbReference type="InterPro" id="IPR027277">
    <property type="entry name" value="NadC/ModD"/>
</dbReference>
<dbReference type="Pfam" id="PF01729">
    <property type="entry name" value="QRPTase_C"/>
    <property type="match status" value="1"/>
</dbReference>
<dbReference type="InterPro" id="IPR037128">
    <property type="entry name" value="Quinolinate_PRibosylTase_N_sf"/>
</dbReference>
<evidence type="ECO:0000256" key="13">
    <source>
        <dbReference type="PIRSR" id="PIRSR006250-1"/>
    </source>
</evidence>
<evidence type="ECO:0000313" key="16">
    <source>
        <dbReference type="EMBL" id="EFZ33956.1"/>
    </source>
</evidence>
<comment type="function">
    <text evidence="1">Involved in the catabolism of quinolinic acid (QA).</text>
</comment>
<feature type="domain" description="Quinolinate phosphoribosyl transferase N-terminal" evidence="15">
    <location>
        <begin position="44"/>
        <end position="129"/>
    </location>
</feature>
<dbReference type="EMBL" id="ACGS02000047">
    <property type="protein sequence ID" value="EFZ33956.1"/>
    <property type="molecule type" value="Genomic_DNA"/>
</dbReference>
<dbReference type="GO" id="GO:0005737">
    <property type="term" value="C:cytoplasm"/>
    <property type="evidence" value="ECO:0007669"/>
    <property type="project" value="TreeGrafter"/>
</dbReference>
<dbReference type="GO" id="GO:0034213">
    <property type="term" value="P:quinolinate catabolic process"/>
    <property type="evidence" value="ECO:0007669"/>
    <property type="project" value="TreeGrafter"/>
</dbReference>
<feature type="binding site" evidence="13">
    <location>
        <begin position="152"/>
        <end position="154"/>
    </location>
    <ligand>
        <name>substrate</name>
    </ligand>
</feature>
<dbReference type="CDD" id="cd01572">
    <property type="entry name" value="QPRTase"/>
    <property type="match status" value="1"/>
</dbReference>
<dbReference type="PANTHER" id="PTHR32179:SF3">
    <property type="entry name" value="NICOTINATE-NUCLEOTIDE PYROPHOSPHORYLASE [CARBOXYLATING]"/>
    <property type="match status" value="1"/>
</dbReference>
<comment type="catalytic activity">
    <reaction evidence="10">
        <text>nicotinate beta-D-ribonucleotide + CO2 + diphosphate = quinolinate + 5-phospho-alpha-D-ribose 1-diphosphate + 2 H(+)</text>
        <dbReference type="Rhea" id="RHEA:12733"/>
        <dbReference type="ChEBI" id="CHEBI:15378"/>
        <dbReference type="ChEBI" id="CHEBI:16526"/>
        <dbReference type="ChEBI" id="CHEBI:29959"/>
        <dbReference type="ChEBI" id="CHEBI:33019"/>
        <dbReference type="ChEBI" id="CHEBI:57502"/>
        <dbReference type="ChEBI" id="CHEBI:58017"/>
        <dbReference type="EC" id="2.4.2.19"/>
    </reaction>
</comment>
<feature type="domain" description="Quinolinate phosphoribosyl transferase C-terminal" evidence="14">
    <location>
        <begin position="131"/>
        <end position="296"/>
    </location>
</feature>
<evidence type="ECO:0000259" key="14">
    <source>
        <dbReference type="Pfam" id="PF01729"/>
    </source>
</evidence>
<dbReference type="HOGENOM" id="CLU_039622_0_1_9"/>
<comment type="caution">
    <text evidence="16">The sequence shown here is derived from an EMBL/GenBank/DDBJ whole genome shotgun (WGS) entry which is preliminary data.</text>
</comment>
<feature type="binding site" evidence="13">
    <location>
        <position position="119"/>
    </location>
    <ligand>
        <name>substrate</name>
    </ligand>
</feature>
<evidence type="ECO:0000256" key="1">
    <source>
        <dbReference type="ARBA" id="ARBA00003237"/>
    </source>
</evidence>
<dbReference type="Gene3D" id="3.90.1170.20">
    <property type="entry name" value="Quinolinate phosphoribosyl transferase, N-terminal domain"/>
    <property type="match status" value="1"/>
</dbReference>
<feature type="binding site" evidence="13">
    <location>
        <begin position="260"/>
        <end position="262"/>
    </location>
    <ligand>
        <name>substrate</name>
    </ligand>
</feature>
<evidence type="ECO:0000256" key="7">
    <source>
        <dbReference type="ARBA" id="ARBA00022676"/>
    </source>
</evidence>